<sequence length="119" mass="12637">MWTMPLMSGCAVALFGAGAGAGVAGATYVMGKLEDEINAPVSKVQRAAVAALKSLELPVDKQRGDKLAAELESETADQKKVWISITSLTSSRSKVVIRVGLLGDEARSRQILQAIHMRL</sequence>
<name>A0AA96K2I0_9BACT</name>
<gene>
    <name evidence="1" type="ORF">PQG83_04760</name>
</gene>
<dbReference type="InterPro" id="IPR021952">
    <property type="entry name" value="Flpp3-like"/>
</dbReference>
<protein>
    <submittedName>
        <fullName evidence="1">DUF3568 family protein</fullName>
    </submittedName>
</protein>
<evidence type="ECO:0000313" key="2">
    <source>
        <dbReference type="Proteomes" id="UP001302494"/>
    </source>
</evidence>
<dbReference type="KEGG" id="nneo:PQG83_04760"/>
<dbReference type="EMBL" id="CP116968">
    <property type="protein sequence ID" value="WNM64156.1"/>
    <property type="molecule type" value="Genomic_DNA"/>
</dbReference>
<dbReference type="RefSeq" id="WP_312749119.1">
    <property type="nucleotide sequence ID" value="NZ_CP116968.1"/>
</dbReference>
<keyword evidence="2" id="KW-1185">Reference proteome</keyword>
<dbReference type="Pfam" id="PF12092">
    <property type="entry name" value="DUF3568"/>
    <property type="match status" value="1"/>
</dbReference>
<dbReference type="AlphaFoldDB" id="A0AA96K2I0"/>
<organism evidence="1 2">
    <name type="scientific">Candidatus Nitrospira neomarina</name>
    <dbReference type="NCBI Taxonomy" id="3020899"/>
    <lineage>
        <taxon>Bacteria</taxon>
        <taxon>Pseudomonadati</taxon>
        <taxon>Nitrospirota</taxon>
        <taxon>Nitrospiria</taxon>
        <taxon>Nitrospirales</taxon>
        <taxon>Nitrospiraceae</taxon>
        <taxon>Nitrospira</taxon>
    </lineage>
</organism>
<evidence type="ECO:0000313" key="1">
    <source>
        <dbReference type="EMBL" id="WNM64156.1"/>
    </source>
</evidence>
<dbReference type="Proteomes" id="UP001302494">
    <property type="component" value="Chromosome"/>
</dbReference>
<proteinExistence type="predicted"/>
<reference evidence="1 2" key="1">
    <citation type="submission" date="2023-01" db="EMBL/GenBank/DDBJ databases">
        <title>Cultivation and genomic characterization of new, ubiquitous marine nitrite-oxidizing bacteria from the Nitrospirales.</title>
        <authorList>
            <person name="Mueller A.J."/>
            <person name="Daebeler A."/>
            <person name="Herbold C.W."/>
            <person name="Kirkegaard R.H."/>
            <person name="Daims H."/>
        </authorList>
    </citation>
    <scope>NUCLEOTIDE SEQUENCE [LARGE SCALE GENOMIC DNA]</scope>
    <source>
        <strain evidence="1 2">DK</strain>
    </source>
</reference>
<accession>A0AA96K2I0</accession>